<evidence type="ECO:0000313" key="3">
    <source>
        <dbReference type="Proteomes" id="UP001596395"/>
    </source>
</evidence>
<accession>A0ABD5VED7</accession>
<keyword evidence="2" id="KW-0012">Acyltransferase</keyword>
<dbReference type="SUPFAM" id="SSF55729">
    <property type="entry name" value="Acyl-CoA N-acyltransferases (Nat)"/>
    <property type="match status" value="1"/>
</dbReference>
<keyword evidence="3" id="KW-1185">Reference proteome</keyword>
<dbReference type="InterPro" id="IPR000182">
    <property type="entry name" value="GNAT_dom"/>
</dbReference>
<dbReference type="EMBL" id="JBHSXN010000001">
    <property type="protein sequence ID" value="MFC6952535.1"/>
    <property type="molecule type" value="Genomic_DNA"/>
</dbReference>
<evidence type="ECO:0000259" key="1">
    <source>
        <dbReference type="PROSITE" id="PS51186"/>
    </source>
</evidence>
<comment type="caution">
    <text evidence="2">The sequence shown here is derived from an EMBL/GenBank/DDBJ whole genome shotgun (WGS) entry which is preliminary data.</text>
</comment>
<protein>
    <submittedName>
        <fullName evidence="2">GNAT family N-acetyltransferase</fullName>
        <ecNumber evidence="2">2.3.1.-</ecNumber>
    </submittedName>
</protein>
<dbReference type="EC" id="2.3.1.-" evidence="2"/>
<evidence type="ECO:0000313" key="2">
    <source>
        <dbReference type="EMBL" id="MFC6952535.1"/>
    </source>
</evidence>
<reference evidence="2 3" key="1">
    <citation type="journal article" date="2019" name="Int. J. Syst. Evol. Microbiol.">
        <title>The Global Catalogue of Microorganisms (GCM) 10K type strain sequencing project: providing services to taxonomists for standard genome sequencing and annotation.</title>
        <authorList>
            <consortium name="The Broad Institute Genomics Platform"/>
            <consortium name="The Broad Institute Genome Sequencing Center for Infectious Disease"/>
            <person name="Wu L."/>
            <person name="Ma J."/>
        </authorList>
    </citation>
    <scope>NUCLEOTIDE SEQUENCE [LARGE SCALE GENOMIC DNA]</scope>
    <source>
        <strain evidence="2 3">GX26</strain>
    </source>
</reference>
<dbReference type="Proteomes" id="UP001596395">
    <property type="component" value="Unassembled WGS sequence"/>
</dbReference>
<proteinExistence type="predicted"/>
<keyword evidence="2" id="KW-0808">Transferase</keyword>
<sequence length="147" mass="15629">MSASGDPNVVVREATVEAELDVRRVLDGAMLETDAVSDAVARGDAFVAVDDERVVGALVLVPLDDVALPEAVGGDVGMHVDAVAVRRRRRGRGVGRALVSAALDRERRLTVAFDPGVRAFYDALGFDVVDEGTGSDGRLWAERSLNR</sequence>
<dbReference type="Pfam" id="PF13508">
    <property type="entry name" value="Acetyltransf_7"/>
    <property type="match status" value="1"/>
</dbReference>
<organism evidence="2 3">
    <name type="scientific">Halorubellus litoreus</name>
    <dbReference type="NCBI Taxonomy" id="755308"/>
    <lineage>
        <taxon>Archaea</taxon>
        <taxon>Methanobacteriati</taxon>
        <taxon>Methanobacteriota</taxon>
        <taxon>Stenosarchaea group</taxon>
        <taxon>Halobacteria</taxon>
        <taxon>Halobacteriales</taxon>
        <taxon>Halorubellaceae</taxon>
        <taxon>Halorubellus</taxon>
    </lineage>
</organism>
<dbReference type="RefSeq" id="WP_336349509.1">
    <property type="nucleotide sequence ID" value="NZ_JAZAQL010000001.1"/>
</dbReference>
<dbReference type="InterPro" id="IPR016181">
    <property type="entry name" value="Acyl_CoA_acyltransferase"/>
</dbReference>
<name>A0ABD5VED7_9EURY</name>
<dbReference type="AlphaFoldDB" id="A0ABD5VED7"/>
<dbReference type="GO" id="GO:0016746">
    <property type="term" value="F:acyltransferase activity"/>
    <property type="evidence" value="ECO:0007669"/>
    <property type="project" value="UniProtKB-KW"/>
</dbReference>
<dbReference type="PROSITE" id="PS51186">
    <property type="entry name" value="GNAT"/>
    <property type="match status" value="1"/>
</dbReference>
<dbReference type="Gene3D" id="3.40.630.30">
    <property type="match status" value="1"/>
</dbReference>
<gene>
    <name evidence="2" type="ORF">ACFQGB_06630</name>
</gene>
<feature type="domain" description="N-acetyltransferase" evidence="1">
    <location>
        <begin position="9"/>
        <end position="146"/>
    </location>
</feature>